<evidence type="ECO:0000256" key="4">
    <source>
        <dbReference type="ARBA" id="ARBA00022722"/>
    </source>
</evidence>
<dbReference type="CDD" id="cd09274">
    <property type="entry name" value="RNase_HI_RT_Ty3"/>
    <property type="match status" value="1"/>
</dbReference>
<dbReference type="Gene3D" id="2.40.70.10">
    <property type="entry name" value="Acid Proteases"/>
    <property type="match status" value="1"/>
</dbReference>
<dbReference type="Pfam" id="PF00078">
    <property type="entry name" value="RVT_1"/>
    <property type="match status" value="1"/>
</dbReference>
<dbReference type="PANTHER" id="PTHR37984">
    <property type="entry name" value="PROTEIN CBG26694"/>
    <property type="match status" value="1"/>
</dbReference>
<dbReference type="PROSITE" id="PS50878">
    <property type="entry name" value="RT_POL"/>
    <property type="match status" value="1"/>
</dbReference>
<keyword evidence="4" id="KW-0540">Nuclease</keyword>
<dbReference type="Gene3D" id="3.10.20.370">
    <property type="match status" value="1"/>
</dbReference>
<keyword evidence="6" id="KW-0378">Hydrolase</keyword>
<evidence type="ECO:0000256" key="6">
    <source>
        <dbReference type="ARBA" id="ARBA00022801"/>
    </source>
</evidence>
<evidence type="ECO:0000256" key="3">
    <source>
        <dbReference type="ARBA" id="ARBA00022695"/>
    </source>
</evidence>
<dbReference type="InterPro" id="IPR050951">
    <property type="entry name" value="Retrovirus_Pol_polyprotein"/>
</dbReference>
<name>A0ABM1UYC3_SOLPN</name>
<keyword evidence="2" id="KW-0808">Transferase</keyword>
<dbReference type="PANTHER" id="PTHR37984:SF5">
    <property type="entry name" value="PROTEIN NYNRIN-LIKE"/>
    <property type="match status" value="1"/>
</dbReference>
<sequence>MASLEALYRRQCRSPIDRIDSAEIESLDTDLLSDAMEEVHMIQYRLLTTHSRQKSYADRRVRALVIMEGNHVWLRVSPMKGMMRFGKKGKLRPRFIGPFEILSRVGEVSYKLALPPSLSAVHLVFHVSMLRKYIPDESHVISLDSVEQGPDWTFEEEPIAILDRQVRKLRTKEISSVKNVKDLPGAIAAADSLIDFRTTRLLTDIPSTSKTKKKNDKKGEWKKDSGKDCRNDKGKAQMKDGKDKPKNKDGNYKGCWTCGGPHLAKSCPNREKVNTLLAGNMNQREEDEEIVAAMAKPLGLSFNNITWVNNVGETSSTLNPHASLIHIELTVKEQRVMAMVDTGAIHTLIDVKIATKLGLKLSKSPSFVKTVNAKAHAIVGIAYCVSMSTENWVGKHNLMVMPLGQFEIILGIDFLRKFQFVPFLNLDGVMVMNGSNDGFLKGVHPFGNINKVSKKKYKGMFLYAMSIDKGLKKGDHTILAALVEVKPDVQMEVPDCIAELLKQYADGMPPELSKNLPPRRDIDHKIKLLSGTVAPAQAPYRMAPKELAELRKQLNELLDARLVQPSKAPYGDSVLFQKKQDGTMRMCVDYRALNKEIVKNKYPVPLVQDLMDKLSKACWFTKLDLRAGYWQVGIAEGVEPKTTCVTRYGSYEFLVMPFRLTNAPTTFCNLMNNVLFDYLDDFVVVYLDDIFIYCRTLEEHVNHLCLVLSQLRKYTLYAKMEKCEFTQQEIKFWGIVKFNAGYSKRAAALTDLLKKDMKWLPFEVHTDASDKAIGGVLVQEGHPVAFGSRKLNDAEQRYSTDEKEMVAVVDYLHVWRVYLLGTRFVVRTDNVANTFFKTQKNLSPKQAQWQEFLAEYDFVWEHKQGKYNKVNDALSRKEVFVVVYSISKLKTDFYDRIRLCAANDSLYVKWMVQVQDGTIRRY</sequence>
<reference evidence="11" key="2">
    <citation type="submission" date="2025-08" db="UniProtKB">
        <authorList>
            <consortium name="RefSeq"/>
        </authorList>
    </citation>
    <scope>IDENTIFICATION</scope>
</reference>
<evidence type="ECO:0000313" key="11">
    <source>
        <dbReference type="RefSeq" id="XP_027768491.1"/>
    </source>
</evidence>
<dbReference type="CDD" id="cd01647">
    <property type="entry name" value="RT_LTR"/>
    <property type="match status" value="1"/>
</dbReference>
<accession>A0ABM1UYC3</accession>
<dbReference type="InterPro" id="IPR041373">
    <property type="entry name" value="RT_RNaseH"/>
</dbReference>
<gene>
    <name evidence="11" type="primary">LOC114074698</name>
</gene>
<evidence type="ECO:0000256" key="8">
    <source>
        <dbReference type="SAM" id="MobiDB-lite"/>
    </source>
</evidence>
<dbReference type="EC" id="2.7.7.49" evidence="1"/>
<evidence type="ECO:0000313" key="10">
    <source>
        <dbReference type="Proteomes" id="UP000694930"/>
    </source>
</evidence>
<keyword evidence="7" id="KW-0695">RNA-directed DNA polymerase</keyword>
<dbReference type="SUPFAM" id="SSF50630">
    <property type="entry name" value="Acid proteases"/>
    <property type="match status" value="1"/>
</dbReference>
<dbReference type="Pfam" id="PF24626">
    <property type="entry name" value="SH3_Tf2-1"/>
    <property type="match status" value="1"/>
</dbReference>
<dbReference type="Gene3D" id="3.30.70.270">
    <property type="match status" value="1"/>
</dbReference>
<dbReference type="Proteomes" id="UP000694930">
    <property type="component" value="Chromosome 11"/>
</dbReference>
<dbReference type="InterPro" id="IPR000477">
    <property type="entry name" value="RT_dom"/>
</dbReference>
<dbReference type="Pfam" id="PF17917">
    <property type="entry name" value="RT_RNaseH"/>
    <property type="match status" value="1"/>
</dbReference>
<keyword evidence="10" id="KW-1185">Reference proteome</keyword>
<dbReference type="RefSeq" id="XP_027768491.1">
    <property type="nucleotide sequence ID" value="XM_027912690.1"/>
</dbReference>
<feature type="domain" description="Reverse transcriptase" evidence="9">
    <location>
        <begin position="558"/>
        <end position="737"/>
    </location>
</feature>
<dbReference type="InterPro" id="IPR056924">
    <property type="entry name" value="SH3_Tf2-1"/>
</dbReference>
<dbReference type="SUPFAM" id="SSF56672">
    <property type="entry name" value="DNA/RNA polymerases"/>
    <property type="match status" value="1"/>
</dbReference>
<reference evidence="10" key="1">
    <citation type="journal article" date="2014" name="Nat. Genet.">
        <title>The genome of the stress-tolerant wild tomato species Solanum pennellii.</title>
        <authorList>
            <person name="Bolger A."/>
            <person name="Scossa F."/>
            <person name="Bolger M.E."/>
            <person name="Lanz C."/>
            <person name="Maumus F."/>
            <person name="Tohge T."/>
            <person name="Quesneville H."/>
            <person name="Alseekh S."/>
            <person name="Sorensen I."/>
            <person name="Lichtenstein G."/>
            <person name="Fich E.A."/>
            <person name="Conte M."/>
            <person name="Keller H."/>
            <person name="Schneeberger K."/>
            <person name="Schwacke R."/>
            <person name="Ofner I."/>
            <person name="Vrebalov J."/>
            <person name="Xu Y."/>
            <person name="Osorio S."/>
            <person name="Aflitos S.A."/>
            <person name="Schijlen E."/>
            <person name="Jimenez-Gomez J.M."/>
            <person name="Ryngajllo M."/>
            <person name="Kimura S."/>
            <person name="Kumar R."/>
            <person name="Koenig D."/>
            <person name="Headland L.R."/>
            <person name="Maloof J.N."/>
            <person name="Sinha N."/>
            <person name="van Ham R.C."/>
            <person name="Lankhorst R.K."/>
            <person name="Mao L."/>
            <person name="Vogel A."/>
            <person name="Arsova B."/>
            <person name="Panstruga R."/>
            <person name="Fei Z."/>
            <person name="Rose J.K."/>
            <person name="Zamir D."/>
            <person name="Carrari F."/>
            <person name="Giovannoni J.J."/>
            <person name="Weigel D."/>
            <person name="Usadel B."/>
            <person name="Fernie A.R."/>
        </authorList>
    </citation>
    <scope>NUCLEOTIDE SEQUENCE [LARGE SCALE GENOMIC DNA]</scope>
    <source>
        <strain evidence="10">cv. LA0716</strain>
    </source>
</reference>
<dbReference type="Gene3D" id="3.10.10.10">
    <property type="entry name" value="HIV Type 1 Reverse Transcriptase, subunit A, domain 1"/>
    <property type="match status" value="1"/>
</dbReference>
<dbReference type="CDD" id="cd00303">
    <property type="entry name" value="retropepsin_like"/>
    <property type="match status" value="1"/>
</dbReference>
<evidence type="ECO:0000256" key="5">
    <source>
        <dbReference type="ARBA" id="ARBA00022759"/>
    </source>
</evidence>
<feature type="compositionally biased region" description="Basic and acidic residues" evidence="8">
    <location>
        <begin position="217"/>
        <end position="251"/>
    </location>
</feature>
<keyword evidence="3" id="KW-0548">Nucleotidyltransferase</keyword>
<protein>
    <recommendedName>
        <fullName evidence="1">RNA-directed DNA polymerase</fullName>
        <ecNumber evidence="1">2.7.7.49</ecNumber>
    </recommendedName>
</protein>
<dbReference type="Pfam" id="PF13975">
    <property type="entry name" value="gag-asp_proteas"/>
    <property type="match status" value="1"/>
</dbReference>
<dbReference type="InterPro" id="IPR043128">
    <property type="entry name" value="Rev_trsase/Diguanyl_cyclase"/>
</dbReference>
<evidence type="ECO:0000259" key="9">
    <source>
        <dbReference type="PROSITE" id="PS50878"/>
    </source>
</evidence>
<dbReference type="InterPro" id="IPR043502">
    <property type="entry name" value="DNA/RNA_pol_sf"/>
</dbReference>
<keyword evidence="5" id="KW-0255">Endonuclease</keyword>
<dbReference type="InterPro" id="IPR021109">
    <property type="entry name" value="Peptidase_aspartic_dom_sf"/>
</dbReference>
<evidence type="ECO:0000256" key="2">
    <source>
        <dbReference type="ARBA" id="ARBA00022679"/>
    </source>
</evidence>
<feature type="region of interest" description="Disordered" evidence="8">
    <location>
        <begin position="207"/>
        <end position="251"/>
    </location>
</feature>
<proteinExistence type="predicted"/>
<evidence type="ECO:0000256" key="1">
    <source>
        <dbReference type="ARBA" id="ARBA00012493"/>
    </source>
</evidence>
<dbReference type="GeneID" id="114074698"/>
<evidence type="ECO:0000256" key="7">
    <source>
        <dbReference type="ARBA" id="ARBA00022918"/>
    </source>
</evidence>
<organism evidence="10 11">
    <name type="scientific">Solanum pennellii</name>
    <name type="common">Tomato</name>
    <name type="synonym">Lycopersicon pennellii</name>
    <dbReference type="NCBI Taxonomy" id="28526"/>
    <lineage>
        <taxon>Eukaryota</taxon>
        <taxon>Viridiplantae</taxon>
        <taxon>Streptophyta</taxon>
        <taxon>Embryophyta</taxon>
        <taxon>Tracheophyta</taxon>
        <taxon>Spermatophyta</taxon>
        <taxon>Magnoliopsida</taxon>
        <taxon>eudicotyledons</taxon>
        <taxon>Gunneridae</taxon>
        <taxon>Pentapetalae</taxon>
        <taxon>asterids</taxon>
        <taxon>lamiids</taxon>
        <taxon>Solanales</taxon>
        <taxon>Solanaceae</taxon>
        <taxon>Solanoideae</taxon>
        <taxon>Solaneae</taxon>
        <taxon>Solanum</taxon>
        <taxon>Solanum subgen. Lycopersicon</taxon>
    </lineage>
</organism>